<gene>
    <name evidence="2" type="ORF">PSQ90_14320</name>
</gene>
<sequence length="127" mass="13769">MNGTFRNISRNNCCDFHVEVKMGMLRKLIGVVFLVIASAVPAIAAERATIVLYRQREERVDADARRQVELRNCALWIAPFFITGADVDGINSAVIELTDGGPESGAVEGHGAAANFGNEEARPPNNL</sequence>
<keyword evidence="3" id="KW-1185">Reference proteome</keyword>
<protein>
    <submittedName>
        <fullName evidence="2">Uncharacterized protein</fullName>
    </submittedName>
</protein>
<proteinExistence type="predicted"/>
<dbReference type="RefSeq" id="WP_282210961.1">
    <property type="nucleotide sequence ID" value="NZ_CP118247.1"/>
</dbReference>
<organism evidence="2 3">
    <name type="scientific">Devosia rhodophyticola</name>
    <dbReference type="NCBI Taxonomy" id="3026423"/>
    <lineage>
        <taxon>Bacteria</taxon>
        <taxon>Pseudomonadati</taxon>
        <taxon>Pseudomonadota</taxon>
        <taxon>Alphaproteobacteria</taxon>
        <taxon>Hyphomicrobiales</taxon>
        <taxon>Devosiaceae</taxon>
        <taxon>Devosia</taxon>
    </lineage>
</organism>
<evidence type="ECO:0000313" key="3">
    <source>
        <dbReference type="Proteomes" id="UP001222118"/>
    </source>
</evidence>
<evidence type="ECO:0000313" key="2">
    <source>
        <dbReference type="EMBL" id="WDR05442.1"/>
    </source>
</evidence>
<name>A0ABY7YW77_9HYPH</name>
<dbReference type="Proteomes" id="UP001222118">
    <property type="component" value="Chromosome"/>
</dbReference>
<reference evidence="2 3" key="1">
    <citation type="submission" date="2023-02" db="EMBL/GenBank/DDBJ databases">
        <title>Devosia chondri sp. nov., isolated from the phycosphere of marine algae.</title>
        <authorList>
            <person name="Kim J.M."/>
            <person name="Lee J.K."/>
            <person name="Choi B.J."/>
            <person name="Bayburt H."/>
            <person name="Jeon C.O."/>
        </authorList>
    </citation>
    <scope>NUCLEOTIDE SEQUENCE [LARGE SCALE GENOMIC DNA]</scope>
    <source>
        <strain evidence="2 3">G2-5</strain>
    </source>
</reference>
<evidence type="ECO:0000256" key="1">
    <source>
        <dbReference type="SAM" id="MobiDB-lite"/>
    </source>
</evidence>
<feature type="region of interest" description="Disordered" evidence="1">
    <location>
        <begin position="107"/>
        <end position="127"/>
    </location>
</feature>
<accession>A0ABY7YW77</accession>
<dbReference type="EMBL" id="CP118247">
    <property type="protein sequence ID" value="WDR05442.1"/>
    <property type="molecule type" value="Genomic_DNA"/>
</dbReference>